<dbReference type="InterPro" id="IPR041207">
    <property type="entry name" value="NUB1_ubiquitin-like_dom"/>
</dbReference>
<dbReference type="SUPFAM" id="SSF46934">
    <property type="entry name" value="UBA-like"/>
    <property type="match status" value="3"/>
</dbReference>
<feature type="region of interest" description="Disordered" evidence="1">
    <location>
        <begin position="599"/>
        <end position="652"/>
    </location>
</feature>
<name>A0A6J8AHH6_MYTCO</name>
<dbReference type="Pfam" id="PF18037">
    <property type="entry name" value="Ubiquitin_5"/>
    <property type="match status" value="1"/>
</dbReference>
<dbReference type="InterPro" id="IPR039749">
    <property type="entry name" value="NUB1"/>
</dbReference>
<dbReference type="Proteomes" id="UP000507470">
    <property type="component" value="Unassembled WGS sequence"/>
</dbReference>
<dbReference type="Gene3D" id="1.10.8.10">
    <property type="entry name" value="DNA helicase RuvA subunit, C-terminal domain"/>
    <property type="match status" value="3"/>
</dbReference>
<evidence type="ECO:0000256" key="1">
    <source>
        <dbReference type="SAM" id="MobiDB-lite"/>
    </source>
</evidence>
<evidence type="ECO:0008006" key="6">
    <source>
        <dbReference type="Google" id="ProtNLM"/>
    </source>
</evidence>
<dbReference type="PROSITE" id="PS50053">
    <property type="entry name" value="UBIQUITIN_2"/>
    <property type="match status" value="1"/>
</dbReference>
<protein>
    <recommendedName>
        <fullName evidence="6">NEDD8 ultimate buster 1</fullName>
    </recommendedName>
</protein>
<feature type="domain" description="UBA" evidence="2">
    <location>
        <begin position="410"/>
        <end position="450"/>
    </location>
</feature>
<reference evidence="4 5" key="1">
    <citation type="submission" date="2020-06" db="EMBL/GenBank/DDBJ databases">
        <authorList>
            <person name="Li R."/>
            <person name="Bekaert M."/>
        </authorList>
    </citation>
    <scope>NUCLEOTIDE SEQUENCE [LARGE SCALE GENOMIC DNA]</scope>
    <source>
        <strain evidence="5">wild</strain>
    </source>
</reference>
<feature type="domain" description="Ubiquitin-like" evidence="3">
    <location>
        <begin position="129"/>
        <end position="206"/>
    </location>
</feature>
<dbReference type="PROSITE" id="PS50030">
    <property type="entry name" value="UBA"/>
    <property type="match status" value="2"/>
</dbReference>
<sequence length="681" mass="76921">MYKWGVYFKINNRELKVGDSWAQEMLSLPIMQYHLCNSLQKNKMAENYTKELNQKNVREKLNSEKIKMWLPPYTTENNEKGDIPKDLIDRFSKDLKLPQDEITDILELLRVHAIQKLQERNKFQESGLATIKVKISGQKSKEDKVPGLTSVEISLDSKGQDFRKTISDRIGIPQDQLKIICQGKVVGNETTLKEQNVKNSSQVLVLCLSVSESEAAKQQGEITKFMTTKKAAELLSTKAGKDEDDDFEIQIADQSGRPLQLPTEEKKALTLAMTLHEKGRVALKKKEIAQALLLLLEADKEFSKCRADILNAVDNYAVLCLDIVWCYLCLKNVEDLPDAEKRLNMSEDCFIRSYGSNFERLNAVKGGSGTELALFMRLHLLQGIVAFHQHRLQDARRLLSKAEFELQHLVVDSEKLTQVMTMGFNEREARLGLRASAGHIEQAVQHIMQRKEEKKGISKKIKEERRKKRIQKSLGLTANKDKVNVDSYEMLTNMGFGGGAAAEALRQTNNDVSQALEGIEILIQVNNDVSQALEVLEKHPEFLSLPDPEHKDITITDEMLAQVYSLGFDPEMAREALKLHAGSIQKAIDELIRSGGIIATSSRSSSEGSSDSSSADSSPEAGPSNINKNEEKKRKKEEKEVLQDFMSDLPEDEEDYLDLTLTEEEQFLKEYKSLVDSLGDR</sequence>
<dbReference type="InterPro" id="IPR058666">
    <property type="entry name" value="SASH1/NUB1_homeodomain"/>
</dbReference>
<dbReference type="SMART" id="SM00213">
    <property type="entry name" value="UBQ"/>
    <property type="match status" value="1"/>
</dbReference>
<dbReference type="CDD" id="cd14291">
    <property type="entry name" value="UBA1_NUB1_like"/>
    <property type="match status" value="1"/>
</dbReference>
<dbReference type="PANTHER" id="PTHR12948">
    <property type="entry name" value="NEDD8 ULTIMATE BUSTER-1 BS4 PROTEIN"/>
    <property type="match status" value="1"/>
</dbReference>
<dbReference type="InterPro" id="IPR033864">
    <property type="entry name" value="UBA2_scUBP14-like"/>
</dbReference>
<dbReference type="InterPro" id="IPR015940">
    <property type="entry name" value="UBA"/>
</dbReference>
<dbReference type="GO" id="GO:2000058">
    <property type="term" value="P:regulation of ubiquitin-dependent protein catabolic process"/>
    <property type="evidence" value="ECO:0007669"/>
    <property type="project" value="TreeGrafter"/>
</dbReference>
<dbReference type="PANTHER" id="PTHR12948:SF3">
    <property type="entry name" value="NEDD8 ULTIMATE BUSTER 1"/>
    <property type="match status" value="1"/>
</dbReference>
<dbReference type="EMBL" id="CACVKT020001464">
    <property type="protein sequence ID" value="CAC5368289.1"/>
    <property type="molecule type" value="Genomic_DNA"/>
</dbReference>
<dbReference type="Gene3D" id="3.10.20.90">
    <property type="entry name" value="Phosphatidylinositol 3-kinase Catalytic Subunit, Chain A, domain 1"/>
    <property type="match status" value="1"/>
</dbReference>
<dbReference type="InterPro" id="IPR009060">
    <property type="entry name" value="UBA-like_sf"/>
</dbReference>
<feature type="compositionally biased region" description="Basic and acidic residues" evidence="1">
    <location>
        <begin position="628"/>
        <end position="642"/>
    </location>
</feature>
<dbReference type="Pfam" id="PF26285">
    <property type="entry name" value="SASH1_Homeodomain"/>
    <property type="match status" value="1"/>
</dbReference>
<dbReference type="InterPro" id="IPR029071">
    <property type="entry name" value="Ubiquitin-like_domsf"/>
</dbReference>
<feature type="domain" description="UBA" evidence="2">
    <location>
        <begin position="554"/>
        <end position="594"/>
    </location>
</feature>
<dbReference type="InterPro" id="IPR000626">
    <property type="entry name" value="Ubiquitin-like_dom"/>
</dbReference>
<feature type="compositionally biased region" description="Low complexity" evidence="1">
    <location>
        <begin position="601"/>
        <end position="624"/>
    </location>
</feature>
<organism evidence="4 5">
    <name type="scientific">Mytilus coruscus</name>
    <name type="common">Sea mussel</name>
    <dbReference type="NCBI Taxonomy" id="42192"/>
    <lineage>
        <taxon>Eukaryota</taxon>
        <taxon>Metazoa</taxon>
        <taxon>Spiralia</taxon>
        <taxon>Lophotrochozoa</taxon>
        <taxon>Mollusca</taxon>
        <taxon>Bivalvia</taxon>
        <taxon>Autobranchia</taxon>
        <taxon>Pteriomorphia</taxon>
        <taxon>Mytilida</taxon>
        <taxon>Mytiloidea</taxon>
        <taxon>Mytilidae</taxon>
        <taxon>Mytilinae</taxon>
        <taxon>Mytilus</taxon>
    </lineage>
</organism>
<dbReference type="SMART" id="SM00165">
    <property type="entry name" value="UBA"/>
    <property type="match status" value="3"/>
</dbReference>
<gene>
    <name evidence="4" type="ORF">MCOR_7880</name>
</gene>
<evidence type="ECO:0000259" key="3">
    <source>
        <dbReference type="PROSITE" id="PS50053"/>
    </source>
</evidence>
<dbReference type="Pfam" id="PF00627">
    <property type="entry name" value="UBA"/>
    <property type="match status" value="1"/>
</dbReference>
<accession>A0A6J8AHH6</accession>
<dbReference type="AlphaFoldDB" id="A0A6J8AHH6"/>
<dbReference type="SUPFAM" id="SSF54236">
    <property type="entry name" value="Ubiquitin-like"/>
    <property type="match status" value="1"/>
</dbReference>
<evidence type="ECO:0000313" key="4">
    <source>
        <dbReference type="EMBL" id="CAC5368289.1"/>
    </source>
</evidence>
<dbReference type="CDD" id="cd14298">
    <property type="entry name" value="UBA2_scUBP14_like"/>
    <property type="match status" value="1"/>
</dbReference>
<proteinExistence type="predicted"/>
<dbReference type="CDD" id="cd17062">
    <property type="entry name" value="Ubl_NUB1"/>
    <property type="match status" value="1"/>
</dbReference>
<evidence type="ECO:0000313" key="5">
    <source>
        <dbReference type="Proteomes" id="UP000507470"/>
    </source>
</evidence>
<dbReference type="OrthoDB" id="434245at2759"/>
<evidence type="ECO:0000259" key="2">
    <source>
        <dbReference type="PROSITE" id="PS50030"/>
    </source>
</evidence>
<keyword evidence="5" id="KW-1185">Reference proteome</keyword>